<dbReference type="Proteomes" id="UP000236630">
    <property type="component" value="Unassembled WGS sequence"/>
</dbReference>
<sequence length="141" mass="16360">MEENEEPTYDLDLEGKPRRNLTKKKDLQRGVSDETEVMYNSDMAENEEPTYDLDLEGRPRRNLTRKKNLQRGVSDETEEKSKAAKEKRAKNVYNHHFGSTRYDGWTSEFLSARLTASELRSQVEQGTFQSQGPNDILCEIL</sequence>
<feature type="compositionally biased region" description="Basic and acidic residues" evidence="1">
    <location>
        <begin position="13"/>
        <end position="32"/>
    </location>
</feature>
<protein>
    <submittedName>
        <fullName evidence="2">Uncharacterized protein</fullName>
    </submittedName>
</protein>
<reference evidence="2 3" key="1">
    <citation type="journal article" date="2017" name="Front. Genet.">
        <title>Draft sequencing of the heterozygous diploid genome of Satsuma (Citrus unshiu Marc.) using a hybrid assembly approach.</title>
        <authorList>
            <person name="Shimizu T."/>
            <person name="Tanizawa Y."/>
            <person name="Mochizuki T."/>
            <person name="Nagasaki H."/>
            <person name="Yoshioka T."/>
            <person name="Toyoda A."/>
            <person name="Fujiyama A."/>
            <person name="Kaminuma E."/>
            <person name="Nakamura Y."/>
        </authorList>
    </citation>
    <scope>NUCLEOTIDE SEQUENCE [LARGE SCALE GENOMIC DNA]</scope>
    <source>
        <strain evidence="3">cv. Miyagawa wase</strain>
    </source>
</reference>
<keyword evidence="3" id="KW-1185">Reference proteome</keyword>
<feature type="compositionally biased region" description="Basic residues" evidence="1">
    <location>
        <begin position="60"/>
        <end position="69"/>
    </location>
</feature>
<organism evidence="2 3">
    <name type="scientific">Citrus unshiu</name>
    <name type="common">Satsuma mandarin</name>
    <name type="synonym">Citrus nobilis var. unshiu</name>
    <dbReference type="NCBI Taxonomy" id="55188"/>
    <lineage>
        <taxon>Eukaryota</taxon>
        <taxon>Viridiplantae</taxon>
        <taxon>Streptophyta</taxon>
        <taxon>Embryophyta</taxon>
        <taxon>Tracheophyta</taxon>
        <taxon>Spermatophyta</taxon>
        <taxon>Magnoliopsida</taxon>
        <taxon>eudicotyledons</taxon>
        <taxon>Gunneridae</taxon>
        <taxon>Pentapetalae</taxon>
        <taxon>rosids</taxon>
        <taxon>malvids</taxon>
        <taxon>Sapindales</taxon>
        <taxon>Rutaceae</taxon>
        <taxon>Aurantioideae</taxon>
        <taxon>Citrus</taxon>
    </lineage>
</organism>
<feature type="compositionally biased region" description="Acidic residues" evidence="1">
    <location>
        <begin position="44"/>
        <end position="54"/>
    </location>
</feature>
<evidence type="ECO:0000313" key="3">
    <source>
        <dbReference type="Proteomes" id="UP000236630"/>
    </source>
</evidence>
<feature type="region of interest" description="Disordered" evidence="1">
    <location>
        <begin position="1"/>
        <end position="89"/>
    </location>
</feature>
<gene>
    <name evidence="2" type="ORF">CUMW_254310</name>
</gene>
<name>A0A2H5QSA4_CITUN</name>
<feature type="compositionally biased region" description="Acidic residues" evidence="1">
    <location>
        <begin position="1"/>
        <end position="12"/>
    </location>
</feature>
<dbReference type="EMBL" id="BDQV01000664">
    <property type="protein sequence ID" value="GAY67155.1"/>
    <property type="molecule type" value="Genomic_DNA"/>
</dbReference>
<feature type="non-terminal residue" evidence="2">
    <location>
        <position position="141"/>
    </location>
</feature>
<dbReference type="AlphaFoldDB" id="A0A2H5QSA4"/>
<accession>A0A2H5QSA4</accession>
<evidence type="ECO:0000256" key="1">
    <source>
        <dbReference type="SAM" id="MobiDB-lite"/>
    </source>
</evidence>
<proteinExistence type="predicted"/>
<comment type="caution">
    <text evidence="2">The sequence shown here is derived from an EMBL/GenBank/DDBJ whole genome shotgun (WGS) entry which is preliminary data.</text>
</comment>
<evidence type="ECO:0000313" key="2">
    <source>
        <dbReference type="EMBL" id="GAY67155.1"/>
    </source>
</evidence>